<protein>
    <recommendedName>
        <fullName evidence="3">Nuclear transport factor 2 family protein</fullName>
    </recommendedName>
</protein>
<dbReference type="Gene3D" id="3.10.450.50">
    <property type="match status" value="1"/>
</dbReference>
<dbReference type="RefSeq" id="WP_178132564.1">
    <property type="nucleotide sequence ID" value="NZ_CP042425.1"/>
</dbReference>
<dbReference type="Pfam" id="PF07080">
    <property type="entry name" value="DUF1348"/>
    <property type="match status" value="1"/>
</dbReference>
<proteinExistence type="predicted"/>
<organism evidence="1 2">
    <name type="scientific">Limnoglobus roseus</name>
    <dbReference type="NCBI Taxonomy" id="2598579"/>
    <lineage>
        <taxon>Bacteria</taxon>
        <taxon>Pseudomonadati</taxon>
        <taxon>Planctomycetota</taxon>
        <taxon>Planctomycetia</taxon>
        <taxon>Gemmatales</taxon>
        <taxon>Gemmataceae</taxon>
        <taxon>Limnoglobus</taxon>
    </lineage>
</organism>
<dbReference type="PANTHER" id="PTHR31757:SF0">
    <property type="entry name" value="SLL0781 PROTEIN"/>
    <property type="match status" value="1"/>
</dbReference>
<sequence length="155" mass="17916">MNPPVIAPPFTLETATLKVRAAENAWNSRDPARVALAYTEDSVWRNRDQFITGRDAIRAFLTGKWAKELDYRLVKALWAFTADRIAVRFRYEWHDAAGNWFRSYGNELWEFDAAGLMRRREASINDLAIREDERTFLWPAPGPRPADHPGIPDVK</sequence>
<dbReference type="Proteomes" id="UP000324974">
    <property type="component" value="Chromosome"/>
</dbReference>
<name>A0A5C1AFW4_9BACT</name>
<dbReference type="PANTHER" id="PTHR31757">
    <property type="entry name" value="SLL0781 PROTEIN"/>
    <property type="match status" value="1"/>
</dbReference>
<evidence type="ECO:0000313" key="2">
    <source>
        <dbReference type="Proteomes" id="UP000324974"/>
    </source>
</evidence>
<evidence type="ECO:0000313" key="1">
    <source>
        <dbReference type="EMBL" id="QEL17485.1"/>
    </source>
</evidence>
<dbReference type="InterPro" id="IPR009783">
    <property type="entry name" value="DUF1348"/>
</dbReference>
<dbReference type="InterPro" id="IPR032710">
    <property type="entry name" value="NTF2-like_dom_sf"/>
</dbReference>
<evidence type="ECO:0008006" key="3">
    <source>
        <dbReference type="Google" id="ProtNLM"/>
    </source>
</evidence>
<dbReference type="EMBL" id="CP042425">
    <property type="protein sequence ID" value="QEL17485.1"/>
    <property type="molecule type" value="Genomic_DNA"/>
</dbReference>
<dbReference type="SUPFAM" id="SSF54427">
    <property type="entry name" value="NTF2-like"/>
    <property type="match status" value="1"/>
</dbReference>
<dbReference type="AlphaFoldDB" id="A0A5C1AFW4"/>
<gene>
    <name evidence="1" type="ORF">PX52LOC_04474</name>
</gene>
<accession>A0A5C1AFW4</accession>
<keyword evidence="2" id="KW-1185">Reference proteome</keyword>
<dbReference type="KEGG" id="lrs:PX52LOC_04474"/>
<reference evidence="2" key="1">
    <citation type="submission" date="2019-08" db="EMBL/GenBank/DDBJ databases">
        <title>Limnoglobus roseus gen. nov., sp. nov., a novel freshwater planctomycete with a giant genome from the family Gemmataceae.</title>
        <authorList>
            <person name="Kulichevskaya I.S."/>
            <person name="Naumoff D.G."/>
            <person name="Miroshnikov K."/>
            <person name="Ivanova A."/>
            <person name="Philippov D.A."/>
            <person name="Hakobyan A."/>
            <person name="Rijpstra I.C."/>
            <person name="Sinninghe Damste J.S."/>
            <person name="Liesack W."/>
            <person name="Dedysh S.N."/>
        </authorList>
    </citation>
    <scope>NUCLEOTIDE SEQUENCE [LARGE SCALE GENOMIC DNA]</scope>
    <source>
        <strain evidence="2">PX52</strain>
    </source>
</reference>